<protein>
    <submittedName>
        <fullName evidence="1">Uncharacterized protein</fullName>
    </submittedName>
</protein>
<gene>
    <name evidence="1" type="ORF">GLO26_03025</name>
</gene>
<accession>A0ABR7TA25</accession>
<evidence type="ECO:0000313" key="2">
    <source>
        <dbReference type="Proteomes" id="UP000638836"/>
    </source>
</evidence>
<dbReference type="EMBL" id="WNJQ01000002">
    <property type="protein sequence ID" value="MBC9824803.1"/>
    <property type="molecule type" value="Genomic_DNA"/>
</dbReference>
<comment type="caution">
    <text evidence="1">The sequence shown here is derived from an EMBL/GenBank/DDBJ whole genome shotgun (WGS) entry which is preliminary data.</text>
</comment>
<keyword evidence="2" id="KW-1185">Reference proteome</keyword>
<reference evidence="1 2" key="1">
    <citation type="journal article" date="2020" name="Microorganisms">
        <title>New Insight into Antimicrobial Compounds from Food and Marine-Sourced Carnobacterium Species through Phenotype and Genome Analyses.</title>
        <authorList>
            <person name="Begrem S."/>
            <person name="Ivaniuk F."/>
            <person name="Gigout-Chevalier F."/>
            <person name="Kolypczuk L."/>
            <person name="Bonnetot S."/>
            <person name="Leroi F."/>
            <person name="Grovel O."/>
            <person name="Delbarre-Ladrat C."/>
            <person name="Passerini D."/>
        </authorList>
    </citation>
    <scope>NUCLEOTIDE SEQUENCE [LARGE SCALE GENOMIC DNA]</scope>
    <source>
        <strain evidence="1 2">MIP2551</strain>
    </source>
</reference>
<dbReference type="Proteomes" id="UP000638836">
    <property type="component" value="Unassembled WGS sequence"/>
</dbReference>
<evidence type="ECO:0000313" key="1">
    <source>
        <dbReference type="EMBL" id="MBC9824803.1"/>
    </source>
</evidence>
<organism evidence="1 2">
    <name type="scientific">Carnobacterium inhibens</name>
    <dbReference type="NCBI Taxonomy" id="147709"/>
    <lineage>
        <taxon>Bacteria</taxon>
        <taxon>Bacillati</taxon>
        <taxon>Bacillota</taxon>
        <taxon>Bacilli</taxon>
        <taxon>Lactobacillales</taxon>
        <taxon>Carnobacteriaceae</taxon>
        <taxon>Carnobacterium</taxon>
    </lineage>
</organism>
<sequence>MNAVENKIMKSYQKAQSYLTDEVKKIYRLYRTKSELSEDEVKKIFNMSVNPTNVVELQTIVKTVKDVDIKKQAQNYLSGMAVKSRITRLEDLKEKSYPEGYQNKFQMCNLVGLLIIILM</sequence>
<dbReference type="RefSeq" id="WP_144080631.1">
    <property type="nucleotide sequence ID" value="NZ_WNJQ01000002.1"/>
</dbReference>
<proteinExistence type="predicted"/>
<name>A0ABR7TA25_9LACT</name>